<dbReference type="RefSeq" id="WP_096052905.1">
    <property type="nucleotide sequence ID" value="NZ_CP023315.3"/>
</dbReference>
<name>A0A290N1T5_CAUVI</name>
<sequence length="130" mass="13651">MIVSLLAGLLAGAAAAEPPPKAANDARSAVVCVRAAQGPRPLTFSGELVGKRPQPGAFKLPLQPPGKDVCNVLLRSKVAEWKLEVTTSGFTPCALPPPEFGSRLYYRAKASASGLKCEPIGKYPIGNWKP</sequence>
<dbReference type="EMBL" id="CP023315">
    <property type="protein sequence ID" value="ATC33533.1"/>
    <property type="molecule type" value="Genomic_DNA"/>
</dbReference>
<proteinExistence type="predicted"/>
<evidence type="ECO:0000256" key="1">
    <source>
        <dbReference type="SAM" id="SignalP"/>
    </source>
</evidence>
<dbReference type="Proteomes" id="UP000217311">
    <property type="component" value="Chromosome"/>
</dbReference>
<protein>
    <submittedName>
        <fullName evidence="2">Uncharacterized protein</fullName>
    </submittedName>
</protein>
<keyword evidence="1" id="KW-0732">Signal</keyword>
<organism evidence="2 3">
    <name type="scientific">Caulobacter vibrioides</name>
    <name type="common">Caulobacter crescentus</name>
    <dbReference type="NCBI Taxonomy" id="155892"/>
    <lineage>
        <taxon>Bacteria</taxon>
        <taxon>Pseudomonadati</taxon>
        <taxon>Pseudomonadota</taxon>
        <taxon>Alphaproteobacteria</taxon>
        <taxon>Caulobacterales</taxon>
        <taxon>Caulobacteraceae</taxon>
        <taxon>Caulobacter</taxon>
    </lineage>
</organism>
<dbReference type="AlphaFoldDB" id="A0A290N1T5"/>
<feature type="signal peptide" evidence="1">
    <location>
        <begin position="1"/>
        <end position="16"/>
    </location>
</feature>
<accession>A0A290N1T5</accession>
<feature type="chain" id="PRO_5013081083" evidence="1">
    <location>
        <begin position="17"/>
        <end position="130"/>
    </location>
</feature>
<gene>
    <name evidence="2" type="ORF">CA606_15010</name>
</gene>
<evidence type="ECO:0000313" key="3">
    <source>
        <dbReference type="Proteomes" id="UP000217311"/>
    </source>
</evidence>
<evidence type="ECO:0000313" key="2">
    <source>
        <dbReference type="EMBL" id="ATC33533.1"/>
    </source>
</evidence>
<reference evidence="3" key="1">
    <citation type="submission" date="2017-09" db="EMBL/GenBank/DDBJ databases">
        <title>Genome evolution observed in wild isolates of Caulobacter crescentus.</title>
        <authorList>
            <person name="Ely B."/>
            <person name="Wilson K."/>
            <person name="Scott D."/>
        </authorList>
    </citation>
    <scope>NUCLEOTIDE SEQUENCE [LARGE SCALE GENOMIC DNA]</scope>
    <source>
        <strain evidence="3">CB13b1a</strain>
    </source>
</reference>